<dbReference type="eggNOG" id="COG4540">
    <property type="taxonomic scope" value="Bacteria"/>
</dbReference>
<comment type="caution">
    <text evidence="1">The sequence shown here is derived from an EMBL/GenBank/DDBJ whole genome shotgun (WGS) entry which is preliminary data.</text>
</comment>
<sequence>MVITNLLRAGIVSAVIPERCAVVVAFNDKDNLVSRELPVLVPKTLRAKYFRLPDVDESVLCAFLGNGIETGFCLGAFYTAVDLPPTDSMDVQGVWFDDGSFCVYEVASGMMTVFAKGDIVLRSESGSVVVQGDLRVTGQIYGAGYA</sequence>
<dbReference type="STRING" id="1157490.EL26_01715"/>
<evidence type="ECO:0000313" key="1">
    <source>
        <dbReference type="EMBL" id="KEO84752.1"/>
    </source>
</evidence>
<evidence type="ECO:0000313" key="2">
    <source>
        <dbReference type="Proteomes" id="UP000027931"/>
    </source>
</evidence>
<dbReference type="Proteomes" id="UP000027931">
    <property type="component" value="Unassembled WGS sequence"/>
</dbReference>
<dbReference type="RefSeq" id="WP_052035867.1">
    <property type="nucleotide sequence ID" value="NZ_JMIR01000002.1"/>
</dbReference>
<dbReference type="NCBIfam" id="TIGR01644">
    <property type="entry name" value="phage_P2_V"/>
    <property type="match status" value="1"/>
</dbReference>
<protein>
    <recommendedName>
        <fullName evidence="3">Phage baseplate assembly protein V</fullName>
    </recommendedName>
</protein>
<dbReference type="OrthoDB" id="4931325at2"/>
<proteinExistence type="predicted"/>
<dbReference type="AlphaFoldDB" id="A0A074MGB6"/>
<dbReference type="EMBL" id="JMIR01000002">
    <property type="protein sequence ID" value="KEO84752.1"/>
    <property type="molecule type" value="Genomic_DNA"/>
</dbReference>
<keyword evidence="2" id="KW-1185">Reference proteome</keyword>
<reference evidence="1 2" key="1">
    <citation type="journal article" date="2013" name="Int. J. Syst. Evol. Microbiol.">
        <title>Tumebacillus flagellatus sp. nov., an alpha-amylase/pullulanase-producing bacterium isolated from cassava wastewater.</title>
        <authorList>
            <person name="Wang Q."/>
            <person name="Xie N."/>
            <person name="Qin Y."/>
            <person name="Shen N."/>
            <person name="Zhu J."/>
            <person name="Mi H."/>
            <person name="Huang R."/>
        </authorList>
    </citation>
    <scope>NUCLEOTIDE SEQUENCE [LARGE SCALE GENOMIC DNA]</scope>
    <source>
        <strain evidence="1 2">GST4</strain>
    </source>
</reference>
<name>A0A074MGB6_9BACL</name>
<dbReference type="Gene3D" id="2.40.50.230">
    <property type="entry name" value="Gp5 N-terminal domain"/>
    <property type="match status" value="1"/>
</dbReference>
<organism evidence="1 2">
    <name type="scientific">Tumebacillus flagellatus</name>
    <dbReference type="NCBI Taxonomy" id="1157490"/>
    <lineage>
        <taxon>Bacteria</taxon>
        <taxon>Bacillati</taxon>
        <taxon>Bacillota</taxon>
        <taxon>Bacilli</taxon>
        <taxon>Bacillales</taxon>
        <taxon>Alicyclobacillaceae</taxon>
        <taxon>Tumebacillus</taxon>
    </lineage>
</organism>
<gene>
    <name evidence="1" type="ORF">EL26_01715</name>
</gene>
<accession>A0A074MGB6</accession>
<dbReference type="InterPro" id="IPR013046">
    <property type="entry name" value="GpV/Gp45"/>
</dbReference>
<dbReference type="InterPro" id="IPR037026">
    <property type="entry name" value="Vgr_OB-fold_dom_sf"/>
</dbReference>
<evidence type="ECO:0008006" key="3">
    <source>
        <dbReference type="Google" id="ProtNLM"/>
    </source>
</evidence>